<dbReference type="InterPro" id="IPR036291">
    <property type="entry name" value="NAD(P)-bd_dom_sf"/>
</dbReference>
<proteinExistence type="inferred from homology"/>
<evidence type="ECO:0000313" key="3">
    <source>
        <dbReference type="EMBL" id="MFC7373021.1"/>
    </source>
</evidence>
<sequence>MKTKTVLISGADGFIALHLTKMLREHGYKIITATRNKNGNIRMDFCNPHEVALLKISGIDTMIHTVSPNEMLYKTDTYGALAENSAGIHAALDFCVNNNIKNFVYFSSFHVFGMQEGILTESTSPSPNSNYGLSHYTAEQTIQMFDRKKMVNGWIVRPSNLFGVPENLEKFKRWNLIPYAFCREAMKHKTITLLTPGKQLRNFVGINDVCKNILWILEKRPEERIFHAYGNQTISVLQYAHLVQKVAFEIFNLPVHIIYPEGNDSETNFNFTSLYNDSYIKPSDDLKTFVSEMLREIT</sequence>
<dbReference type="Pfam" id="PF01370">
    <property type="entry name" value="Epimerase"/>
    <property type="match status" value="1"/>
</dbReference>
<dbReference type="Gene3D" id="3.40.50.720">
    <property type="entry name" value="NAD(P)-binding Rossmann-like Domain"/>
    <property type="match status" value="1"/>
</dbReference>
<comment type="similarity">
    <text evidence="1">Belongs to the NAD(P)-dependent epimerase/dehydratase family.</text>
</comment>
<evidence type="ECO:0000256" key="1">
    <source>
        <dbReference type="ARBA" id="ARBA00007637"/>
    </source>
</evidence>
<feature type="domain" description="NAD-dependent epimerase/dehydratase" evidence="2">
    <location>
        <begin position="6"/>
        <end position="222"/>
    </location>
</feature>
<comment type="caution">
    <text evidence="3">The sequence shown here is derived from an EMBL/GenBank/DDBJ whole genome shotgun (WGS) entry which is preliminary data.</text>
</comment>
<protein>
    <submittedName>
        <fullName evidence="3">NAD-dependent epimerase/dehydratase family protein</fullName>
    </submittedName>
</protein>
<dbReference type="EMBL" id="JBHTCP010000049">
    <property type="protein sequence ID" value="MFC7373021.1"/>
    <property type="molecule type" value="Genomic_DNA"/>
</dbReference>
<name>A0ABW2NWM3_9BACL</name>
<gene>
    <name evidence="3" type="ORF">ACFQPF_15380</name>
</gene>
<dbReference type="SUPFAM" id="SSF51735">
    <property type="entry name" value="NAD(P)-binding Rossmann-fold domains"/>
    <property type="match status" value="1"/>
</dbReference>
<keyword evidence="4" id="KW-1185">Reference proteome</keyword>
<dbReference type="InterPro" id="IPR001509">
    <property type="entry name" value="Epimerase_deHydtase"/>
</dbReference>
<accession>A0ABW2NWM3</accession>
<dbReference type="Proteomes" id="UP001596549">
    <property type="component" value="Unassembled WGS sequence"/>
</dbReference>
<dbReference type="CDD" id="cd08946">
    <property type="entry name" value="SDR_e"/>
    <property type="match status" value="1"/>
</dbReference>
<dbReference type="RefSeq" id="WP_379750587.1">
    <property type="nucleotide sequence ID" value="NZ_JBHTCP010000049.1"/>
</dbReference>
<organism evidence="3 4">
    <name type="scientific">Fictibacillus iocasae</name>
    <dbReference type="NCBI Taxonomy" id="2715437"/>
    <lineage>
        <taxon>Bacteria</taxon>
        <taxon>Bacillati</taxon>
        <taxon>Bacillota</taxon>
        <taxon>Bacilli</taxon>
        <taxon>Bacillales</taxon>
        <taxon>Fictibacillaceae</taxon>
        <taxon>Fictibacillus</taxon>
    </lineage>
</organism>
<evidence type="ECO:0000259" key="2">
    <source>
        <dbReference type="Pfam" id="PF01370"/>
    </source>
</evidence>
<reference evidence="4" key="1">
    <citation type="journal article" date="2019" name="Int. J. Syst. Evol. Microbiol.">
        <title>The Global Catalogue of Microorganisms (GCM) 10K type strain sequencing project: providing services to taxonomists for standard genome sequencing and annotation.</title>
        <authorList>
            <consortium name="The Broad Institute Genomics Platform"/>
            <consortium name="The Broad Institute Genome Sequencing Center for Infectious Disease"/>
            <person name="Wu L."/>
            <person name="Ma J."/>
        </authorList>
    </citation>
    <scope>NUCLEOTIDE SEQUENCE [LARGE SCALE GENOMIC DNA]</scope>
    <source>
        <strain evidence="4">NBRC 106396</strain>
    </source>
</reference>
<dbReference type="PANTHER" id="PTHR43000">
    <property type="entry name" value="DTDP-D-GLUCOSE 4,6-DEHYDRATASE-RELATED"/>
    <property type="match status" value="1"/>
</dbReference>
<evidence type="ECO:0000313" key="4">
    <source>
        <dbReference type="Proteomes" id="UP001596549"/>
    </source>
</evidence>